<gene>
    <name evidence="1" type="primary">103</name>
    <name evidence="1" type="ORF">SEA_SPARKLEGODDESS_103</name>
</gene>
<protein>
    <submittedName>
        <fullName evidence="1">Uncharacterized protein</fullName>
    </submittedName>
</protein>
<evidence type="ECO:0000313" key="1">
    <source>
        <dbReference type="EMBL" id="AXH68808.1"/>
    </source>
</evidence>
<organism evidence="1 2">
    <name type="scientific">Streptomyces phage SparkleGoddess</name>
    <dbReference type="NCBI Taxonomy" id="2283305"/>
    <lineage>
        <taxon>Viruses</taxon>
        <taxon>Duplodnaviria</taxon>
        <taxon>Heunggongvirae</taxon>
        <taxon>Uroviricota</taxon>
        <taxon>Caudoviricetes</taxon>
        <taxon>Stanwilliamsviridae</taxon>
        <taxon>Loccivirinae</taxon>
        <taxon>Gilsonvirus</taxon>
        <taxon>Gilsonvirus comrade</taxon>
    </lineage>
</organism>
<reference evidence="1 2" key="1">
    <citation type="submission" date="2018-07" db="EMBL/GenBank/DDBJ databases">
        <authorList>
            <person name="Dixon J."/>
            <person name="Knudsen H.R."/>
            <person name="Rock W."/>
            <person name="Scott A.N."/>
            <person name="Walsdorf S.L."/>
            <person name="Layton S.R."/>
            <person name="Nayek S."/>
            <person name="Kim T."/>
            <person name="Hughes L.E."/>
            <person name="Garlena R.A."/>
            <person name="Russell D.A."/>
            <person name="Pope W.H."/>
            <person name="Jacobs-Sera D."/>
            <person name="Hatfull G.F."/>
        </authorList>
    </citation>
    <scope>NUCLEOTIDE SEQUENCE [LARGE SCALE GENOMIC DNA]</scope>
</reference>
<proteinExistence type="predicted"/>
<accession>A0A345ME27</accession>
<dbReference type="EMBL" id="MH590589">
    <property type="protein sequence ID" value="AXH68808.1"/>
    <property type="molecule type" value="Genomic_DNA"/>
</dbReference>
<evidence type="ECO:0000313" key="2">
    <source>
        <dbReference type="Proteomes" id="UP000259914"/>
    </source>
</evidence>
<dbReference type="Proteomes" id="UP000259914">
    <property type="component" value="Segment"/>
</dbReference>
<sequence length="121" mass="13272">MLNWLGQDVKVGSVVFRGARQGNSSSHKIGVVESLNEKTRKARVAWKYECGGQWIRPDGEKPYFVEGPYKLSDKSKGSPDVGPLVVVPHGLLVSAENMIQGVEMAKAQNVPASEFDNFVQI</sequence>
<name>A0A345ME27_9CAUD</name>